<evidence type="ECO:0000313" key="8">
    <source>
        <dbReference type="Proteomes" id="UP001497497"/>
    </source>
</evidence>
<keyword evidence="4 5" id="KW-0472">Membrane</keyword>
<evidence type="ECO:0000256" key="4">
    <source>
        <dbReference type="ARBA" id="ARBA00023136"/>
    </source>
</evidence>
<keyword evidence="2 5" id="KW-0812">Transmembrane</keyword>
<feature type="transmembrane region" description="Helical" evidence="5">
    <location>
        <begin position="61"/>
        <end position="80"/>
    </location>
</feature>
<gene>
    <name evidence="7" type="ORF">GSLYS_00019590001</name>
</gene>
<name>A0AAV2IHQ3_LYMST</name>
<sequence>MCVVVFKSGAKHLQLLSGVNPMAYWFGNFFFDLTIFLIIDVSSLITVAVIYPAVYMSEGRWVVTLTTVLLYSLTILPYIYCVQWIFKSPSNGVSFIIVINITLGKHTDMLSCRS</sequence>
<dbReference type="EMBL" id="CAXITT010000784">
    <property type="protein sequence ID" value="CAL1546213.1"/>
    <property type="molecule type" value="Genomic_DNA"/>
</dbReference>
<proteinExistence type="predicted"/>
<reference evidence="7 8" key="1">
    <citation type="submission" date="2024-04" db="EMBL/GenBank/DDBJ databases">
        <authorList>
            <consortium name="Genoscope - CEA"/>
            <person name="William W."/>
        </authorList>
    </citation>
    <scope>NUCLEOTIDE SEQUENCE [LARGE SCALE GENOMIC DNA]</scope>
</reference>
<accession>A0AAV2IHQ3</accession>
<keyword evidence="3 5" id="KW-1133">Transmembrane helix</keyword>
<organism evidence="7 8">
    <name type="scientific">Lymnaea stagnalis</name>
    <name type="common">Great pond snail</name>
    <name type="synonym">Helix stagnalis</name>
    <dbReference type="NCBI Taxonomy" id="6523"/>
    <lineage>
        <taxon>Eukaryota</taxon>
        <taxon>Metazoa</taxon>
        <taxon>Spiralia</taxon>
        <taxon>Lophotrochozoa</taxon>
        <taxon>Mollusca</taxon>
        <taxon>Gastropoda</taxon>
        <taxon>Heterobranchia</taxon>
        <taxon>Euthyneura</taxon>
        <taxon>Panpulmonata</taxon>
        <taxon>Hygrophila</taxon>
        <taxon>Lymnaeoidea</taxon>
        <taxon>Lymnaeidae</taxon>
        <taxon>Lymnaea</taxon>
    </lineage>
</organism>
<evidence type="ECO:0000256" key="1">
    <source>
        <dbReference type="ARBA" id="ARBA00004141"/>
    </source>
</evidence>
<evidence type="ECO:0000256" key="5">
    <source>
        <dbReference type="SAM" id="Phobius"/>
    </source>
</evidence>
<keyword evidence="8" id="KW-1185">Reference proteome</keyword>
<evidence type="ECO:0000313" key="7">
    <source>
        <dbReference type="EMBL" id="CAL1546213.1"/>
    </source>
</evidence>
<dbReference type="GO" id="GO:0140359">
    <property type="term" value="F:ABC-type transporter activity"/>
    <property type="evidence" value="ECO:0007669"/>
    <property type="project" value="InterPro"/>
</dbReference>
<dbReference type="InterPro" id="IPR013525">
    <property type="entry name" value="ABC2_TM"/>
</dbReference>
<evidence type="ECO:0000259" key="6">
    <source>
        <dbReference type="Pfam" id="PF12698"/>
    </source>
</evidence>
<evidence type="ECO:0000256" key="2">
    <source>
        <dbReference type="ARBA" id="ARBA00022692"/>
    </source>
</evidence>
<comment type="caution">
    <text evidence="7">The sequence shown here is derived from an EMBL/GenBank/DDBJ whole genome shotgun (WGS) entry which is preliminary data.</text>
</comment>
<comment type="subcellular location">
    <subcellularLocation>
        <location evidence="1">Membrane</location>
        <topology evidence="1">Multi-pass membrane protein</topology>
    </subcellularLocation>
</comment>
<feature type="domain" description="ABC-2 type transporter transmembrane" evidence="6">
    <location>
        <begin position="7"/>
        <end position="103"/>
    </location>
</feature>
<protein>
    <recommendedName>
        <fullName evidence="6">ABC-2 type transporter transmembrane domain-containing protein</fullName>
    </recommendedName>
</protein>
<dbReference type="GO" id="GO:0016020">
    <property type="term" value="C:membrane"/>
    <property type="evidence" value="ECO:0007669"/>
    <property type="project" value="UniProtKB-SubCell"/>
</dbReference>
<evidence type="ECO:0000256" key="3">
    <source>
        <dbReference type="ARBA" id="ARBA00022989"/>
    </source>
</evidence>
<feature type="transmembrane region" description="Helical" evidence="5">
    <location>
        <begin position="29"/>
        <end position="54"/>
    </location>
</feature>
<dbReference type="Pfam" id="PF12698">
    <property type="entry name" value="ABC2_membrane_3"/>
    <property type="match status" value="1"/>
</dbReference>
<dbReference type="AlphaFoldDB" id="A0AAV2IHQ3"/>
<dbReference type="Proteomes" id="UP001497497">
    <property type="component" value="Unassembled WGS sequence"/>
</dbReference>